<accession>A0ABQ8L1B4</accession>
<dbReference type="EMBL" id="JACTAM010002496">
    <property type="protein sequence ID" value="KAI2644523.1"/>
    <property type="molecule type" value="Genomic_DNA"/>
</dbReference>
<sequence>MKAAKAKHLSEIIVKNSYCSRAMFSTLDSVLNPPVQTFHLYHVKISSISYYSKPCLDPVLSNIQWSEFELVSVQTCREMNLKMKIHFFPSQCLVLFGSNGKTDLSTVGLGSLTPYQVHDARNLGFILDCELKLDKRMNATISEGYEPFLNSRKTFETVIHASISLRVNFRFTMACWPHLYIDFGWFKMQLPVCLRQSHISSYYTCLWLPLRYRIELKMLFFVYKALLTVHNPVRSVRSQTTHMLWVPGARLKSRGDRAFSVAAPKLWSTLPRSIRTCFFMICKVKIISLTPK</sequence>
<comment type="caution">
    <text evidence="1">The sequence shown here is derived from an EMBL/GenBank/DDBJ whole genome shotgun (WGS) entry which is preliminary data.</text>
</comment>
<reference evidence="1 2" key="1">
    <citation type="submission" date="2022-01" db="EMBL/GenBank/DDBJ databases">
        <title>A high-quality chromosome-level genome assembly of rohu carp, Labeo rohita.</title>
        <authorList>
            <person name="Arick M.A. II"/>
            <person name="Hsu C.-Y."/>
            <person name="Magbanua Z."/>
            <person name="Pechanova O."/>
            <person name="Grover C."/>
            <person name="Miller E."/>
            <person name="Thrash A."/>
            <person name="Ezzel L."/>
            <person name="Alam S."/>
            <person name="Benzie J."/>
            <person name="Hamilton M."/>
            <person name="Karsi A."/>
            <person name="Lawrence M.L."/>
            <person name="Peterson D.G."/>
        </authorList>
    </citation>
    <scope>NUCLEOTIDE SEQUENCE [LARGE SCALE GENOMIC DNA]</scope>
    <source>
        <strain evidence="2">BAU-BD-2019</strain>
        <tissue evidence="1">Blood</tissue>
    </source>
</reference>
<keyword evidence="2" id="KW-1185">Reference proteome</keyword>
<gene>
    <name evidence="1" type="ORF">H4Q32_031083</name>
</gene>
<dbReference type="Proteomes" id="UP000830375">
    <property type="component" value="Unassembled WGS sequence"/>
</dbReference>
<organism evidence="1 2">
    <name type="scientific">Labeo rohita</name>
    <name type="common">Indian major carp</name>
    <name type="synonym">Cyprinus rohita</name>
    <dbReference type="NCBI Taxonomy" id="84645"/>
    <lineage>
        <taxon>Eukaryota</taxon>
        <taxon>Metazoa</taxon>
        <taxon>Chordata</taxon>
        <taxon>Craniata</taxon>
        <taxon>Vertebrata</taxon>
        <taxon>Euteleostomi</taxon>
        <taxon>Actinopterygii</taxon>
        <taxon>Neopterygii</taxon>
        <taxon>Teleostei</taxon>
        <taxon>Ostariophysi</taxon>
        <taxon>Cypriniformes</taxon>
        <taxon>Cyprinidae</taxon>
        <taxon>Labeoninae</taxon>
        <taxon>Labeonini</taxon>
        <taxon>Labeo</taxon>
    </lineage>
</organism>
<name>A0ABQ8L1B4_LABRO</name>
<evidence type="ECO:0000313" key="2">
    <source>
        <dbReference type="Proteomes" id="UP000830375"/>
    </source>
</evidence>
<proteinExistence type="predicted"/>
<protein>
    <submittedName>
        <fullName evidence="1">Outer membrane protein P1</fullName>
    </submittedName>
</protein>
<evidence type="ECO:0000313" key="1">
    <source>
        <dbReference type="EMBL" id="KAI2644523.1"/>
    </source>
</evidence>